<reference evidence="6" key="3">
    <citation type="submission" date="2015-06" db="UniProtKB">
        <authorList>
            <consortium name="EnsemblMetazoa"/>
        </authorList>
    </citation>
    <scope>IDENTIFICATION</scope>
</reference>
<feature type="non-terminal residue" evidence="5">
    <location>
        <position position="1"/>
    </location>
</feature>
<evidence type="ECO:0000313" key="5">
    <source>
        <dbReference type="EMBL" id="ELU13655.1"/>
    </source>
</evidence>
<dbReference type="OrthoDB" id="2156623at2759"/>
<dbReference type="GO" id="GO:0004674">
    <property type="term" value="F:protein serine/threonine kinase activity"/>
    <property type="evidence" value="ECO:0007669"/>
    <property type="project" value="UniProtKB-EC"/>
</dbReference>
<dbReference type="PANTHER" id="PTHR22988">
    <property type="entry name" value="MYOTONIC DYSTROPHY S/T KINASE-RELATED"/>
    <property type="match status" value="1"/>
</dbReference>
<feature type="domain" description="PH" evidence="4">
    <location>
        <begin position="1"/>
        <end position="103"/>
    </location>
</feature>
<evidence type="ECO:0000259" key="4">
    <source>
        <dbReference type="PROSITE" id="PS50003"/>
    </source>
</evidence>
<dbReference type="InterPro" id="IPR050839">
    <property type="entry name" value="Rho-assoc_Ser/Thr_Kinase"/>
</dbReference>
<dbReference type="EMBL" id="AMQN01000719">
    <property type="status" value="NOT_ANNOTATED_CDS"/>
    <property type="molecule type" value="Genomic_DNA"/>
</dbReference>
<dbReference type="InterPro" id="IPR001849">
    <property type="entry name" value="PH_domain"/>
</dbReference>
<comment type="catalytic activity">
    <reaction evidence="2">
        <text>L-threonyl-[protein] + ATP = O-phospho-L-threonyl-[protein] + ADP + H(+)</text>
        <dbReference type="Rhea" id="RHEA:46608"/>
        <dbReference type="Rhea" id="RHEA-COMP:11060"/>
        <dbReference type="Rhea" id="RHEA-COMP:11605"/>
        <dbReference type="ChEBI" id="CHEBI:15378"/>
        <dbReference type="ChEBI" id="CHEBI:30013"/>
        <dbReference type="ChEBI" id="CHEBI:30616"/>
        <dbReference type="ChEBI" id="CHEBI:61977"/>
        <dbReference type="ChEBI" id="CHEBI:456216"/>
        <dbReference type="EC" id="2.7.11.1"/>
    </reaction>
</comment>
<reference evidence="7" key="1">
    <citation type="submission" date="2012-12" db="EMBL/GenBank/DDBJ databases">
        <authorList>
            <person name="Hellsten U."/>
            <person name="Grimwood J."/>
            <person name="Chapman J.A."/>
            <person name="Shapiro H."/>
            <person name="Aerts A."/>
            <person name="Otillar R.P."/>
            <person name="Terry A.Y."/>
            <person name="Boore J.L."/>
            <person name="Simakov O."/>
            <person name="Marletaz F."/>
            <person name="Cho S.-J."/>
            <person name="Edsinger-Gonzales E."/>
            <person name="Havlak P."/>
            <person name="Kuo D.-H."/>
            <person name="Larsson T."/>
            <person name="Lv J."/>
            <person name="Arendt D."/>
            <person name="Savage R."/>
            <person name="Osoegawa K."/>
            <person name="de Jong P."/>
            <person name="Lindberg D.R."/>
            <person name="Seaver E.C."/>
            <person name="Weisblat D.A."/>
            <person name="Putnam N.H."/>
            <person name="Grigoriev I.V."/>
            <person name="Rokhsar D.S."/>
        </authorList>
    </citation>
    <scope>NUCLEOTIDE SEQUENCE</scope>
    <source>
        <strain evidence="7">I ESC-2004</strain>
    </source>
</reference>
<keyword evidence="1" id="KW-0597">Phosphoprotein</keyword>
<dbReference type="GO" id="GO:0005856">
    <property type="term" value="C:cytoskeleton"/>
    <property type="evidence" value="ECO:0007669"/>
    <property type="project" value="TreeGrafter"/>
</dbReference>
<dbReference type="STRING" id="283909.R7VDA0"/>
<dbReference type="GO" id="GO:0031032">
    <property type="term" value="P:actomyosin structure organization"/>
    <property type="evidence" value="ECO:0007669"/>
    <property type="project" value="TreeGrafter"/>
</dbReference>
<accession>R7VDA0</accession>
<dbReference type="Pfam" id="PF00169">
    <property type="entry name" value="PH"/>
    <property type="match status" value="1"/>
</dbReference>
<dbReference type="InterPro" id="IPR011993">
    <property type="entry name" value="PH-like_dom_sf"/>
</dbReference>
<sequence>GKQIWERKWVELKDNRIAIYDSDATHGLDPIDELDLCPANGDVTVHSSVSPTELPNTANSDLPYILRLEFEPDTTCWPGRSIYLLALTFTEKQKWVATMESIV</sequence>
<dbReference type="FunFam" id="2.30.29.30:FF:000081">
    <property type="entry name" value="Citron rho-interacting serine/threonine kinase"/>
    <property type="match status" value="1"/>
</dbReference>
<dbReference type="PANTHER" id="PTHR22988:SF71">
    <property type="entry name" value="CITRON RHO-INTERACTING KINASE"/>
    <property type="match status" value="1"/>
</dbReference>
<evidence type="ECO:0000256" key="3">
    <source>
        <dbReference type="ARBA" id="ARBA00048679"/>
    </source>
</evidence>
<dbReference type="OMA" id="FPHTICL"/>
<evidence type="ECO:0000256" key="2">
    <source>
        <dbReference type="ARBA" id="ARBA00047899"/>
    </source>
</evidence>
<proteinExistence type="predicted"/>
<dbReference type="Proteomes" id="UP000014760">
    <property type="component" value="Unassembled WGS sequence"/>
</dbReference>
<evidence type="ECO:0000313" key="6">
    <source>
        <dbReference type="EnsemblMetazoa" id="CapteP79340"/>
    </source>
</evidence>
<comment type="catalytic activity">
    <reaction evidence="3">
        <text>L-seryl-[protein] + ATP = O-phospho-L-seryl-[protein] + ADP + H(+)</text>
        <dbReference type="Rhea" id="RHEA:17989"/>
        <dbReference type="Rhea" id="RHEA-COMP:9863"/>
        <dbReference type="Rhea" id="RHEA-COMP:11604"/>
        <dbReference type="ChEBI" id="CHEBI:15378"/>
        <dbReference type="ChEBI" id="CHEBI:29999"/>
        <dbReference type="ChEBI" id="CHEBI:30616"/>
        <dbReference type="ChEBI" id="CHEBI:83421"/>
        <dbReference type="ChEBI" id="CHEBI:456216"/>
        <dbReference type="EC" id="2.7.11.1"/>
    </reaction>
</comment>
<evidence type="ECO:0000256" key="1">
    <source>
        <dbReference type="ARBA" id="ARBA00022553"/>
    </source>
</evidence>
<dbReference type="AlphaFoldDB" id="R7VDA0"/>
<keyword evidence="7" id="KW-1185">Reference proteome</keyword>
<dbReference type="SUPFAM" id="SSF50729">
    <property type="entry name" value="PH domain-like"/>
    <property type="match status" value="1"/>
</dbReference>
<reference evidence="5 7" key="2">
    <citation type="journal article" date="2013" name="Nature">
        <title>Insights into bilaterian evolution from three spiralian genomes.</title>
        <authorList>
            <person name="Simakov O."/>
            <person name="Marletaz F."/>
            <person name="Cho S.J."/>
            <person name="Edsinger-Gonzales E."/>
            <person name="Havlak P."/>
            <person name="Hellsten U."/>
            <person name="Kuo D.H."/>
            <person name="Larsson T."/>
            <person name="Lv J."/>
            <person name="Arendt D."/>
            <person name="Savage R."/>
            <person name="Osoegawa K."/>
            <person name="de Jong P."/>
            <person name="Grimwood J."/>
            <person name="Chapman J.A."/>
            <person name="Shapiro H."/>
            <person name="Aerts A."/>
            <person name="Otillar R.P."/>
            <person name="Terry A.Y."/>
            <person name="Boore J.L."/>
            <person name="Grigoriev I.V."/>
            <person name="Lindberg D.R."/>
            <person name="Seaver E.C."/>
            <person name="Weisblat D.A."/>
            <person name="Putnam N.H."/>
            <person name="Rokhsar D.S."/>
        </authorList>
    </citation>
    <scope>NUCLEOTIDE SEQUENCE</scope>
    <source>
        <strain evidence="5 7">I ESC-2004</strain>
    </source>
</reference>
<dbReference type="CDD" id="cd00821">
    <property type="entry name" value="PH"/>
    <property type="match status" value="1"/>
</dbReference>
<dbReference type="GO" id="GO:0005737">
    <property type="term" value="C:cytoplasm"/>
    <property type="evidence" value="ECO:0007669"/>
    <property type="project" value="TreeGrafter"/>
</dbReference>
<dbReference type="PROSITE" id="PS50003">
    <property type="entry name" value="PH_DOMAIN"/>
    <property type="match status" value="1"/>
</dbReference>
<dbReference type="HOGENOM" id="CLU_2270382_0_0_1"/>
<protein>
    <recommendedName>
        <fullName evidence="4">PH domain-containing protein</fullName>
    </recommendedName>
</protein>
<organism evidence="5">
    <name type="scientific">Capitella teleta</name>
    <name type="common">Polychaete worm</name>
    <dbReference type="NCBI Taxonomy" id="283909"/>
    <lineage>
        <taxon>Eukaryota</taxon>
        <taxon>Metazoa</taxon>
        <taxon>Spiralia</taxon>
        <taxon>Lophotrochozoa</taxon>
        <taxon>Annelida</taxon>
        <taxon>Polychaeta</taxon>
        <taxon>Sedentaria</taxon>
        <taxon>Scolecida</taxon>
        <taxon>Capitellidae</taxon>
        <taxon>Capitella</taxon>
    </lineage>
</organism>
<evidence type="ECO:0000313" key="7">
    <source>
        <dbReference type="Proteomes" id="UP000014760"/>
    </source>
</evidence>
<feature type="non-terminal residue" evidence="5">
    <location>
        <position position="103"/>
    </location>
</feature>
<dbReference type="EnsemblMetazoa" id="CapteT79340">
    <property type="protein sequence ID" value="CapteP79340"/>
    <property type="gene ID" value="CapteG79340"/>
</dbReference>
<gene>
    <name evidence="5" type="ORF">CAPTEDRAFT_79340</name>
</gene>
<dbReference type="Gene3D" id="2.30.29.30">
    <property type="entry name" value="Pleckstrin-homology domain (PH domain)/Phosphotyrosine-binding domain (PTB)"/>
    <property type="match status" value="1"/>
</dbReference>
<name>R7VDA0_CAPTE</name>
<dbReference type="EMBL" id="KB295062">
    <property type="protein sequence ID" value="ELU13655.1"/>
    <property type="molecule type" value="Genomic_DNA"/>
</dbReference>